<dbReference type="HAMAP" id="MF_00758">
    <property type="entry name" value="UPF0301"/>
    <property type="match status" value="1"/>
</dbReference>
<dbReference type="InterPro" id="IPR003774">
    <property type="entry name" value="AlgH-like"/>
</dbReference>
<accession>A0A6J7JAM4</accession>
<dbReference type="SUPFAM" id="SSF143456">
    <property type="entry name" value="VC0467-like"/>
    <property type="match status" value="1"/>
</dbReference>
<proteinExistence type="inferred from homology"/>
<evidence type="ECO:0000313" key="2">
    <source>
        <dbReference type="EMBL" id="CAB4940069.1"/>
    </source>
</evidence>
<sequence length="196" mass="20685">MTLEPLDVPLAIPLAGRLLVAAPALSDPNFSRTVILLLDHDEDGSLGIVLNRPSHVPVGVVLPPWDGLTTGTDVLFTGGPVADDSALALGLLPGPFDGPEPEGFRRVAGPFGLVDLDLDPENARAALGAIRIYAGYAGWGSGQLDDEVAEGAWYVIDGGPDDVFDHDPEGLWHRVLRRQQGDLAFVATPSRDPSLN</sequence>
<reference evidence="2" key="1">
    <citation type="submission" date="2020-05" db="EMBL/GenBank/DDBJ databases">
        <authorList>
            <person name="Chiriac C."/>
            <person name="Salcher M."/>
            <person name="Ghai R."/>
            <person name="Kavagutti S V."/>
        </authorList>
    </citation>
    <scope>NUCLEOTIDE SEQUENCE</scope>
</reference>
<dbReference type="EMBL" id="CAFBND010000032">
    <property type="protein sequence ID" value="CAB4940069.1"/>
    <property type="molecule type" value="Genomic_DNA"/>
</dbReference>
<dbReference type="PANTHER" id="PTHR30327">
    <property type="entry name" value="UNCHARACTERIZED PROTEIN YQGE"/>
    <property type="match status" value="1"/>
</dbReference>
<dbReference type="EMBL" id="CAFBPU010000002">
    <property type="protein sequence ID" value="CAB5019358.1"/>
    <property type="molecule type" value="Genomic_DNA"/>
</dbReference>
<name>A0A6J7JAM4_9ZZZZ</name>
<dbReference type="Pfam" id="PF02622">
    <property type="entry name" value="DUF179"/>
    <property type="match status" value="1"/>
</dbReference>
<dbReference type="EMBL" id="CAFBIZ010000003">
    <property type="protein sequence ID" value="CAB4845972.1"/>
    <property type="molecule type" value="Genomic_DNA"/>
</dbReference>
<dbReference type="NCBIfam" id="NF001270">
    <property type="entry name" value="PRK00228.2-2"/>
    <property type="match status" value="1"/>
</dbReference>
<protein>
    <submittedName>
        <fullName evidence="2">Unannotated protein</fullName>
    </submittedName>
</protein>
<dbReference type="GO" id="GO:0005829">
    <property type="term" value="C:cytosol"/>
    <property type="evidence" value="ECO:0007669"/>
    <property type="project" value="TreeGrafter"/>
</dbReference>
<evidence type="ECO:0000313" key="3">
    <source>
        <dbReference type="EMBL" id="CAB5019358.1"/>
    </source>
</evidence>
<evidence type="ECO:0000313" key="1">
    <source>
        <dbReference type="EMBL" id="CAB4845972.1"/>
    </source>
</evidence>
<gene>
    <name evidence="1" type="ORF">UFOPK3268_00043</name>
    <name evidence="2" type="ORF">UFOPK3752_01005</name>
    <name evidence="3" type="ORF">UFOPK4150_00151</name>
</gene>
<organism evidence="2">
    <name type="scientific">freshwater metagenome</name>
    <dbReference type="NCBI Taxonomy" id="449393"/>
    <lineage>
        <taxon>unclassified sequences</taxon>
        <taxon>metagenomes</taxon>
        <taxon>ecological metagenomes</taxon>
    </lineage>
</organism>
<dbReference type="AlphaFoldDB" id="A0A6J7JAM4"/>
<dbReference type="Gene3D" id="3.40.1740.10">
    <property type="entry name" value="VC0467-like"/>
    <property type="match status" value="1"/>
</dbReference>
<dbReference type="PANTHER" id="PTHR30327:SF1">
    <property type="entry name" value="UPF0301 PROTEIN YQGE"/>
    <property type="match status" value="1"/>
</dbReference>